<organism evidence="1 2">
    <name type="scientific">Staphylococcus simiae CCM 7213 = CCUG 51256</name>
    <dbReference type="NCBI Taxonomy" id="911238"/>
    <lineage>
        <taxon>Bacteria</taxon>
        <taxon>Bacillati</taxon>
        <taxon>Bacillota</taxon>
        <taxon>Bacilli</taxon>
        <taxon>Bacillales</taxon>
        <taxon>Staphylococcaceae</taxon>
        <taxon>Staphylococcus</taxon>
    </lineage>
</organism>
<protein>
    <submittedName>
        <fullName evidence="1">Uncharacterized protein</fullName>
    </submittedName>
</protein>
<name>G5JIG1_9STAP</name>
<evidence type="ECO:0000313" key="2">
    <source>
        <dbReference type="Proteomes" id="UP000005413"/>
    </source>
</evidence>
<reference evidence="1 2" key="1">
    <citation type="journal article" date="2012" name="BMC Genomics">
        <title>Comparative genomic analysis of the genus Staphylococcus including Staphylococcus aureus and its newly described sister species Staphylococcus simiae.</title>
        <authorList>
            <person name="Suzuki H."/>
            <person name="Lefebure T."/>
            <person name="Pavinski Bitar P."/>
            <person name="Stanhope M.J."/>
        </authorList>
    </citation>
    <scope>NUCLEOTIDE SEQUENCE [LARGE SCALE GENOMIC DNA]</scope>
    <source>
        <strain evidence="1 2">CCM 7213</strain>
    </source>
</reference>
<sequence length="76" mass="8667">MTSLYNHVRRHIGFTIPPNVDTYWVGEAGPAPSYMDIDHKNAFTEKHVKWLAYNTMHMANILKANLIANIGNLLND</sequence>
<gene>
    <name evidence="1" type="ORF">SS7213T_06236</name>
</gene>
<comment type="caution">
    <text evidence="1">The sequence shown here is derived from an EMBL/GenBank/DDBJ whole genome shotgun (WGS) entry which is preliminary data.</text>
</comment>
<dbReference type="PATRIC" id="fig|911238.3.peg.1055"/>
<accession>G5JIG1</accession>
<dbReference type="EMBL" id="AEUN01000401">
    <property type="protein sequence ID" value="EHJ08052.1"/>
    <property type="molecule type" value="Genomic_DNA"/>
</dbReference>
<evidence type="ECO:0000313" key="1">
    <source>
        <dbReference type="EMBL" id="EHJ08052.1"/>
    </source>
</evidence>
<keyword evidence="2" id="KW-1185">Reference proteome</keyword>
<dbReference type="Proteomes" id="UP000005413">
    <property type="component" value="Unassembled WGS sequence"/>
</dbReference>
<proteinExistence type="predicted"/>
<dbReference type="AlphaFoldDB" id="G5JIG1"/>